<evidence type="ECO:0000313" key="8">
    <source>
        <dbReference type="Proteomes" id="UP001224775"/>
    </source>
</evidence>
<keyword evidence="2" id="KW-0479">Metal-binding</keyword>
<dbReference type="EMBL" id="JATAAI010000001">
    <property type="protein sequence ID" value="KAK1748712.1"/>
    <property type="molecule type" value="Genomic_DNA"/>
</dbReference>
<evidence type="ECO:0000256" key="3">
    <source>
        <dbReference type="ARBA" id="ARBA00023004"/>
    </source>
</evidence>
<evidence type="ECO:0000256" key="1">
    <source>
        <dbReference type="ARBA" id="ARBA00022617"/>
    </source>
</evidence>
<dbReference type="Gene3D" id="3.10.120.10">
    <property type="entry name" value="Cytochrome b5-like heme/steroid binding domain"/>
    <property type="match status" value="1"/>
</dbReference>
<evidence type="ECO:0000313" key="7">
    <source>
        <dbReference type="EMBL" id="KAK1748712.1"/>
    </source>
</evidence>
<dbReference type="InterPro" id="IPR001810">
    <property type="entry name" value="F-box_dom"/>
</dbReference>
<dbReference type="GO" id="GO:0020037">
    <property type="term" value="F:heme binding"/>
    <property type="evidence" value="ECO:0007669"/>
    <property type="project" value="TreeGrafter"/>
</dbReference>
<dbReference type="SUPFAM" id="SSF55856">
    <property type="entry name" value="Cytochrome b5-like heme/steroid binding domain"/>
    <property type="match status" value="1"/>
</dbReference>
<keyword evidence="3" id="KW-0408">Iron</keyword>
<dbReference type="GO" id="GO:0046872">
    <property type="term" value="F:metal ion binding"/>
    <property type="evidence" value="ECO:0007669"/>
    <property type="project" value="UniProtKB-KW"/>
</dbReference>
<comment type="caution">
    <text evidence="7">The sequence shown here is derived from an EMBL/GenBank/DDBJ whole genome shotgun (WGS) entry which is preliminary data.</text>
</comment>
<dbReference type="InterPro" id="IPR001199">
    <property type="entry name" value="Cyt_B5-like_heme/steroid-bd"/>
</dbReference>
<protein>
    <submittedName>
        <fullName evidence="7">Cytochrome b5 heme-binding domain-containing protein</fullName>
    </submittedName>
</protein>
<evidence type="ECO:0000256" key="2">
    <source>
        <dbReference type="ARBA" id="ARBA00022723"/>
    </source>
</evidence>
<feature type="region of interest" description="Disordered" evidence="5">
    <location>
        <begin position="218"/>
        <end position="246"/>
    </location>
</feature>
<organism evidence="7 8">
    <name type="scientific">Skeletonema marinoi</name>
    <dbReference type="NCBI Taxonomy" id="267567"/>
    <lineage>
        <taxon>Eukaryota</taxon>
        <taxon>Sar</taxon>
        <taxon>Stramenopiles</taxon>
        <taxon>Ochrophyta</taxon>
        <taxon>Bacillariophyta</taxon>
        <taxon>Coscinodiscophyceae</taxon>
        <taxon>Thalassiosirophycidae</taxon>
        <taxon>Thalassiosirales</taxon>
        <taxon>Skeletonemataceae</taxon>
        <taxon>Skeletonema</taxon>
        <taxon>Skeletonema marinoi-dohrnii complex</taxon>
    </lineage>
</organism>
<dbReference type="InterPro" id="IPR050668">
    <property type="entry name" value="Cytochrome_b5"/>
</dbReference>
<dbReference type="CDD" id="cd09917">
    <property type="entry name" value="F-box_SF"/>
    <property type="match status" value="1"/>
</dbReference>
<dbReference type="GO" id="GO:0016020">
    <property type="term" value="C:membrane"/>
    <property type="evidence" value="ECO:0007669"/>
    <property type="project" value="TreeGrafter"/>
</dbReference>
<name>A0AAD8YMI1_9STRA</name>
<feature type="domain" description="Cytochrome b5 heme-binding" evidence="6">
    <location>
        <begin position="427"/>
        <end position="493"/>
    </location>
</feature>
<sequence>MIVIGYEMEDILRVVVGIVLGLLTIFRREMSCNREFHDEETVDDNNNDRNPSNAEEDSIPLECSKLETTHDELSKRKSIRRRKSSSSLPSLTSPRTSSVVEEVVKDQYDDPTEELLESAGLFLSGGPFLAVFIAVFDHLVAHKYVYALVIFESMRSLIASFRKEVSDDKVLVEHVQDGADESKMHPIKEVDEKENQYVYNVAWNAATEYFSSISAKLGDTPPSNQTTDSNNTYPSPTRSKSTGNLLQNLSDENSRTLLMEMIAMANRGSMDVTLLPCDAQILICSYLPPNDLLSFACTSKSGRKMLDDGCEIVDGPSTCRDTALLIWKALFRRDFAWILSDWNIGREALLRSMACYDNETIQEHGSLHHRKVIGHMMSIVMHTAEMWDEVEPFNTPFTGIISTPASMKEFYFLFSEVWINYTIAGCNTTEKCLIGLHGHVVDISNFVEDHPGSTETLLLQAGRDATVFFESMGHSRSARKLALGMTVVVNAQSIHWQYTDALYKERYTQSSPTCGLLRPSSKLLGANKNIPGFLIPLKRSRPRVQGGLHAIRSRLKAEQEAELQKAQRWIDVHLGSESLYGGIQVYYDPFCSCWRWWYMNLDFNPVFSESMD</sequence>
<dbReference type="Pfam" id="PF00646">
    <property type="entry name" value="F-box"/>
    <property type="match status" value="1"/>
</dbReference>
<feature type="compositionally biased region" description="Basic and acidic residues" evidence="5">
    <location>
        <begin position="64"/>
        <end position="75"/>
    </location>
</feature>
<gene>
    <name evidence="7" type="ORF">QTG54_000651</name>
</gene>
<proteinExistence type="inferred from homology"/>
<dbReference type="SMART" id="SM01117">
    <property type="entry name" value="Cyt-b5"/>
    <property type="match status" value="1"/>
</dbReference>
<accession>A0AAD8YMI1</accession>
<dbReference type="PANTHER" id="PTHR19359:SF14">
    <property type="entry name" value="CYTOCHROME B5 A"/>
    <property type="match status" value="1"/>
</dbReference>
<dbReference type="PANTHER" id="PTHR19359">
    <property type="entry name" value="CYTOCHROME B5"/>
    <property type="match status" value="1"/>
</dbReference>
<feature type="region of interest" description="Disordered" evidence="5">
    <location>
        <begin position="38"/>
        <end position="94"/>
    </location>
</feature>
<evidence type="ECO:0000256" key="5">
    <source>
        <dbReference type="SAM" id="MobiDB-lite"/>
    </source>
</evidence>
<comment type="similarity">
    <text evidence="4">Belongs to the cytochrome b5 family.</text>
</comment>
<feature type="compositionally biased region" description="Polar residues" evidence="5">
    <location>
        <begin position="221"/>
        <end position="246"/>
    </location>
</feature>
<keyword evidence="8" id="KW-1185">Reference proteome</keyword>
<dbReference type="Proteomes" id="UP001224775">
    <property type="component" value="Unassembled WGS sequence"/>
</dbReference>
<feature type="compositionally biased region" description="Low complexity" evidence="5">
    <location>
        <begin position="85"/>
        <end position="94"/>
    </location>
</feature>
<evidence type="ECO:0000256" key="4">
    <source>
        <dbReference type="ARBA" id="ARBA00038168"/>
    </source>
</evidence>
<dbReference type="PROSITE" id="PS50255">
    <property type="entry name" value="CYTOCHROME_B5_2"/>
    <property type="match status" value="1"/>
</dbReference>
<dbReference type="Pfam" id="PF00173">
    <property type="entry name" value="Cyt-b5"/>
    <property type="match status" value="1"/>
</dbReference>
<reference evidence="7" key="1">
    <citation type="submission" date="2023-06" db="EMBL/GenBank/DDBJ databases">
        <title>Survivors Of The Sea: Transcriptome response of Skeletonema marinoi to long-term dormancy.</title>
        <authorList>
            <person name="Pinder M.I.M."/>
            <person name="Kourtchenko O."/>
            <person name="Robertson E.K."/>
            <person name="Larsson T."/>
            <person name="Maumus F."/>
            <person name="Osuna-Cruz C.M."/>
            <person name="Vancaester E."/>
            <person name="Stenow R."/>
            <person name="Vandepoele K."/>
            <person name="Ploug H."/>
            <person name="Bruchert V."/>
            <person name="Godhe A."/>
            <person name="Topel M."/>
        </authorList>
    </citation>
    <scope>NUCLEOTIDE SEQUENCE</scope>
    <source>
        <strain evidence="7">R05AC</strain>
    </source>
</reference>
<dbReference type="AlphaFoldDB" id="A0AAD8YMI1"/>
<dbReference type="InterPro" id="IPR036400">
    <property type="entry name" value="Cyt_B5-like_heme/steroid_sf"/>
</dbReference>
<keyword evidence="1" id="KW-0349">Heme</keyword>
<evidence type="ECO:0000259" key="6">
    <source>
        <dbReference type="PROSITE" id="PS50255"/>
    </source>
</evidence>